<dbReference type="PRINTS" id="PR00313">
    <property type="entry name" value="CABNDNGRPT"/>
</dbReference>
<reference evidence="4 5" key="1">
    <citation type="journal article" date="2024" name="Front. Microbiol.">
        <title>Transcriptomic insights into the dominance of two phototrophs throughout the water column of a tropical hypersaline-alkaline crater lake (Dziani Dzaha, Mayotte).</title>
        <authorList>
            <person name="Duperron S."/>
            <person name="Halary S."/>
            <person name="Bouly J.-P."/>
            <person name="Roussel T."/>
            <person name="Hugoni M."/>
            <person name="Bruto M."/>
            <person name="Oger P."/>
            <person name="Duval C."/>
            <person name="Woo A."/>
            <person name="Jezequiel D."/>
            <person name="Ader M."/>
            <person name="Leboulanger C."/>
            <person name="Agogue H."/>
            <person name="Grossi V."/>
            <person name="Trousselier M."/>
            <person name="Bernard C."/>
        </authorList>
    </citation>
    <scope>NUCLEOTIDE SEQUENCE [LARGE SCALE GENOMIC DNA]</scope>
    <source>
        <strain evidence="4 5">PMC 851.14</strain>
    </source>
</reference>
<dbReference type="InterPro" id="IPR001343">
    <property type="entry name" value="Hemolysn_Ca-bd"/>
</dbReference>
<comment type="caution">
    <text evidence="4">The sequence shown here is derived from an EMBL/GenBank/DDBJ whole genome shotgun (WGS) entry which is preliminary data.</text>
</comment>
<keyword evidence="2" id="KW-0964">Secreted</keyword>
<evidence type="ECO:0000313" key="4">
    <source>
        <dbReference type="EMBL" id="MEK9512664.1"/>
    </source>
</evidence>
<dbReference type="InterPro" id="IPR011049">
    <property type="entry name" value="Serralysin-like_metalloprot_C"/>
</dbReference>
<proteinExistence type="predicted"/>
<evidence type="ECO:0000256" key="1">
    <source>
        <dbReference type="ARBA" id="ARBA00004613"/>
    </source>
</evidence>
<organism evidence="4 5">
    <name type="scientific">Limnospira fusiformis PMC 851.14</name>
    <dbReference type="NCBI Taxonomy" id="2219512"/>
    <lineage>
        <taxon>Bacteria</taxon>
        <taxon>Bacillati</taxon>
        <taxon>Cyanobacteriota</taxon>
        <taxon>Cyanophyceae</taxon>
        <taxon>Oscillatoriophycideae</taxon>
        <taxon>Oscillatoriales</taxon>
        <taxon>Sirenicapillariaceae</taxon>
        <taxon>Limnospira</taxon>
    </lineage>
</organism>
<gene>
    <name evidence="4" type="ORF">AAEJ74_13515</name>
</gene>
<protein>
    <submittedName>
        <fullName evidence="4">Uncharacterized protein</fullName>
    </submittedName>
</protein>
<dbReference type="PANTHER" id="PTHR38340">
    <property type="entry name" value="S-LAYER PROTEIN"/>
    <property type="match status" value="1"/>
</dbReference>
<dbReference type="InterPro" id="IPR050557">
    <property type="entry name" value="RTX_toxin/Mannuronan_C5-epim"/>
</dbReference>
<accession>A0ABU9EMQ7</accession>
<dbReference type="Gene3D" id="2.60.120.380">
    <property type="match status" value="2"/>
</dbReference>
<name>A0ABU9EMQ7_LIMFS</name>
<dbReference type="SUPFAM" id="SSF89260">
    <property type="entry name" value="Collagen-binding domain"/>
    <property type="match status" value="2"/>
</dbReference>
<dbReference type="RefSeq" id="WP_006669073.1">
    <property type="nucleotide sequence ID" value="NZ_JBBWYZ010000011.1"/>
</dbReference>
<comment type="subcellular location">
    <subcellularLocation>
        <location evidence="1">Secreted</location>
    </subcellularLocation>
</comment>
<dbReference type="Gene3D" id="2.150.10.10">
    <property type="entry name" value="Serralysin-like metalloprotease, C-terminal"/>
    <property type="match status" value="2"/>
</dbReference>
<dbReference type="SUPFAM" id="SSF51120">
    <property type="entry name" value="beta-Roll"/>
    <property type="match status" value="2"/>
</dbReference>
<feature type="compositionally biased region" description="Polar residues" evidence="3">
    <location>
        <begin position="333"/>
        <end position="348"/>
    </location>
</feature>
<sequence>MAQTGSVNNLVSIGSSSSRENLNVALYNTEGVLIDTSVINDWEGISLEGLAAGTYHVQVYGDEGAIIPFYSLSITAPWDMSPDRFEPNDSIETATDLGLLSQGNSWDNLSIHPGDSDWFKFDISQTGRDYNSVSISSFYSGENLNIALYDGEGVLIGTSVINDWRGISLEGLEAGTYHVQVYGDEGVIRPLYSLYINPPINITPDEFEPNDSIETATDLGLLSEWNSWRGLSIHAGDSDWFKFEIPQTASPIHYVSVNSWYFNEHLSFALYNADGVLINSSISSDLDGISLGGLAAGTYHVQVYGNDDAISPEYNLYIMAPFTVISSDESEPNDSIQNSNNSITQPFPNQWFGSDGDDVIMGSDSDETLLGFEGDDYLDGQQGNNTLFGGQGNDTLVGGSGRDALLGNKDDDILFGGSSGDTLYGGQGHDTLVAGEGNSLLFGDKGNDILYGGSEGIDTLNGGEGNDTFVMLPGEGYTVVADWEMNQDVMVLLGNATNYRIGDLPLGFTNATAIYQIGETDKIVGIIEGVTSLNLEDSSIFRFVEGVGSLA</sequence>
<keyword evidence="5" id="KW-1185">Reference proteome</keyword>
<dbReference type="Pfam" id="PF00353">
    <property type="entry name" value="HemolysinCabind"/>
    <property type="match status" value="3"/>
</dbReference>
<dbReference type="Proteomes" id="UP001387447">
    <property type="component" value="Unassembled WGS sequence"/>
</dbReference>
<dbReference type="EMBL" id="JBBWYZ010000011">
    <property type="protein sequence ID" value="MEK9512664.1"/>
    <property type="molecule type" value="Genomic_DNA"/>
</dbReference>
<evidence type="ECO:0000313" key="5">
    <source>
        <dbReference type="Proteomes" id="UP001387447"/>
    </source>
</evidence>
<evidence type="ECO:0000256" key="3">
    <source>
        <dbReference type="SAM" id="MobiDB-lite"/>
    </source>
</evidence>
<dbReference type="PANTHER" id="PTHR38340:SF1">
    <property type="entry name" value="S-LAYER PROTEIN"/>
    <property type="match status" value="1"/>
</dbReference>
<feature type="region of interest" description="Disordered" evidence="3">
    <location>
        <begin position="329"/>
        <end position="348"/>
    </location>
</feature>
<evidence type="ECO:0000256" key="2">
    <source>
        <dbReference type="ARBA" id="ARBA00022525"/>
    </source>
</evidence>